<dbReference type="EMBL" id="BAABJP010000055">
    <property type="protein sequence ID" value="GAA5173027.1"/>
    <property type="molecule type" value="Genomic_DNA"/>
</dbReference>
<gene>
    <name evidence="3" type="ORF">GCM10023321_73780</name>
</gene>
<dbReference type="Proteomes" id="UP001428817">
    <property type="component" value="Unassembled WGS sequence"/>
</dbReference>
<comment type="caution">
    <text evidence="3">The sequence shown here is derived from an EMBL/GenBank/DDBJ whole genome shotgun (WGS) entry which is preliminary data.</text>
</comment>
<evidence type="ECO:0000313" key="3">
    <source>
        <dbReference type="EMBL" id="GAA5173027.1"/>
    </source>
</evidence>
<dbReference type="Gene3D" id="3.90.226.10">
    <property type="entry name" value="2-enoyl-CoA Hydratase, Chain A, domain 1"/>
    <property type="match status" value="1"/>
</dbReference>
<dbReference type="SUPFAM" id="SSF52096">
    <property type="entry name" value="ClpP/crotonase"/>
    <property type="match status" value="1"/>
</dbReference>
<organism evidence="3 4">
    <name type="scientific">Pseudonocardia eucalypti</name>
    <dbReference type="NCBI Taxonomy" id="648755"/>
    <lineage>
        <taxon>Bacteria</taxon>
        <taxon>Bacillati</taxon>
        <taxon>Actinomycetota</taxon>
        <taxon>Actinomycetes</taxon>
        <taxon>Pseudonocardiales</taxon>
        <taxon>Pseudonocardiaceae</taxon>
        <taxon>Pseudonocardia</taxon>
    </lineage>
</organism>
<proteinExistence type="inferred from homology"/>
<dbReference type="PROSITE" id="PS00166">
    <property type="entry name" value="ENOYL_COA_HYDRATASE"/>
    <property type="match status" value="1"/>
</dbReference>
<evidence type="ECO:0000313" key="4">
    <source>
        <dbReference type="Proteomes" id="UP001428817"/>
    </source>
</evidence>
<protein>
    <submittedName>
        <fullName evidence="3">Enoyl-CoA hydratase/isomerase family protein</fullName>
    </submittedName>
</protein>
<comment type="similarity">
    <text evidence="1 2">Belongs to the enoyl-CoA hydratase/isomerase family.</text>
</comment>
<dbReference type="InterPro" id="IPR001753">
    <property type="entry name" value="Enoyl-CoA_hydra/iso"/>
</dbReference>
<dbReference type="Pfam" id="PF00378">
    <property type="entry name" value="ECH_1"/>
    <property type="match status" value="1"/>
</dbReference>
<keyword evidence="4" id="KW-1185">Reference proteome</keyword>
<evidence type="ECO:0000256" key="2">
    <source>
        <dbReference type="RuleBase" id="RU003707"/>
    </source>
</evidence>
<dbReference type="PANTHER" id="PTHR43802">
    <property type="entry name" value="ENOYL-COA HYDRATASE"/>
    <property type="match status" value="1"/>
</dbReference>
<dbReference type="RefSeq" id="WP_185065509.1">
    <property type="nucleotide sequence ID" value="NZ_BAABJP010000055.1"/>
</dbReference>
<reference evidence="4" key="1">
    <citation type="journal article" date="2019" name="Int. J. Syst. Evol. Microbiol.">
        <title>The Global Catalogue of Microorganisms (GCM) 10K type strain sequencing project: providing services to taxonomists for standard genome sequencing and annotation.</title>
        <authorList>
            <consortium name="The Broad Institute Genomics Platform"/>
            <consortium name="The Broad Institute Genome Sequencing Center for Infectious Disease"/>
            <person name="Wu L."/>
            <person name="Ma J."/>
        </authorList>
    </citation>
    <scope>NUCLEOTIDE SEQUENCE [LARGE SCALE GENOMIC DNA]</scope>
    <source>
        <strain evidence="4">JCM 18303</strain>
    </source>
</reference>
<name>A0ABP9R8H6_9PSEU</name>
<dbReference type="CDD" id="cd06558">
    <property type="entry name" value="crotonase-like"/>
    <property type="match status" value="1"/>
</dbReference>
<dbReference type="InterPro" id="IPR018376">
    <property type="entry name" value="Enoyl-CoA_hyd/isom_CS"/>
</dbReference>
<dbReference type="InterPro" id="IPR029045">
    <property type="entry name" value="ClpP/crotonase-like_dom_sf"/>
</dbReference>
<dbReference type="PANTHER" id="PTHR43802:SF1">
    <property type="entry name" value="IP11341P-RELATED"/>
    <property type="match status" value="1"/>
</dbReference>
<evidence type="ECO:0000256" key="1">
    <source>
        <dbReference type="ARBA" id="ARBA00005254"/>
    </source>
</evidence>
<sequence>MTDESTLLSEHDKAGGVLTLTINRPHRKNAIDLPTWGLLRAALTDAADNPDVRALVLTGAGGDFCSGADLGADRGPDHPLERMRKINQTGIALHELPVPSVAKVTGVAVGAGANLALGCDLVVATPKARFSQIFAKRGLSLDLGGSYVLPRLVGMQQAKRLALLAEMVGAQEAKELGLVTWVVPEDEVDEFTADVARRLAAAPPVALAQTKAMLNASFGRTIREALDAEATAQTVNFGTEDAKLAFQAFADKTEPDFTGRWMDGSPKG</sequence>
<accession>A0ABP9R8H6</accession>